<dbReference type="EMBL" id="LXPE01000636">
    <property type="protein sequence ID" value="OBA14058.1"/>
    <property type="molecule type" value="Genomic_DNA"/>
</dbReference>
<feature type="non-terminal residue" evidence="2">
    <location>
        <position position="1"/>
    </location>
</feature>
<dbReference type="InterPro" id="IPR022757">
    <property type="entry name" value="Gsf2"/>
</dbReference>
<sequence length="291" mass="34667">AETQLWPHQLILPKWEVNYFNIFIYIALMTVWLISDIPQYINPWKNKNLTYLLNLFFFKVFTYFKVESFSRLIAKDMIEVNKLNNDSSLILLWGIYAMHILKVLLLTFFLRVGLINPPSLNPLFYYFKYFKEGDHQKKEQKRLSDYMVTIGLNGLKRCNLDQYKTHIYNFFLQKAGNDQVAAYKLGYFPKMKGDGVVLGKGEGFDSDLSKRFDVDTFEIMEKEGKFVLSEAYYQEIYNEMVYQMNNQDEAAFITTLRNFKRFGMMDCHSERLNNLFIKREELELAKDKKKK</sequence>
<keyword evidence="1" id="KW-1133">Transmembrane helix</keyword>
<feature type="transmembrane region" description="Helical" evidence="1">
    <location>
        <begin position="20"/>
        <end position="37"/>
    </location>
</feature>
<evidence type="ECO:0000313" key="3">
    <source>
        <dbReference type="Proteomes" id="UP000092321"/>
    </source>
</evidence>
<keyword evidence="3" id="KW-1185">Reference proteome</keyword>
<gene>
    <name evidence="2" type="ORF">HANVADRAFT_54421</name>
</gene>
<feature type="transmembrane region" description="Helical" evidence="1">
    <location>
        <begin position="90"/>
        <end position="110"/>
    </location>
</feature>
<proteinExistence type="predicted"/>
<evidence type="ECO:0000256" key="1">
    <source>
        <dbReference type="SAM" id="Phobius"/>
    </source>
</evidence>
<dbReference type="AlphaFoldDB" id="A0A1B7SC45"/>
<comment type="caution">
    <text evidence="2">The sequence shown here is derived from an EMBL/GenBank/DDBJ whole genome shotgun (WGS) entry which is preliminary data.</text>
</comment>
<dbReference type="Proteomes" id="UP000092321">
    <property type="component" value="Unassembled WGS sequence"/>
</dbReference>
<feature type="transmembrane region" description="Helical" evidence="1">
    <location>
        <begin position="49"/>
        <end position="66"/>
    </location>
</feature>
<protein>
    <submittedName>
        <fullName evidence="2">Uncharacterized protein</fullName>
    </submittedName>
</protein>
<reference evidence="3" key="1">
    <citation type="journal article" date="2016" name="Proc. Natl. Acad. Sci. U.S.A.">
        <title>Comparative genomics of biotechnologically important yeasts.</title>
        <authorList>
            <person name="Riley R."/>
            <person name="Haridas S."/>
            <person name="Wolfe K.H."/>
            <person name="Lopes M.R."/>
            <person name="Hittinger C.T."/>
            <person name="Goeker M."/>
            <person name="Salamov A.A."/>
            <person name="Wisecaver J.H."/>
            <person name="Long T.M."/>
            <person name="Calvey C.H."/>
            <person name="Aerts A.L."/>
            <person name="Barry K.W."/>
            <person name="Choi C."/>
            <person name="Clum A."/>
            <person name="Coughlan A.Y."/>
            <person name="Deshpande S."/>
            <person name="Douglass A.P."/>
            <person name="Hanson S.J."/>
            <person name="Klenk H.-P."/>
            <person name="LaButti K.M."/>
            <person name="Lapidus A."/>
            <person name="Lindquist E.A."/>
            <person name="Lipzen A.M."/>
            <person name="Meier-Kolthoff J.P."/>
            <person name="Ohm R.A."/>
            <person name="Otillar R.P."/>
            <person name="Pangilinan J.L."/>
            <person name="Peng Y."/>
            <person name="Rokas A."/>
            <person name="Rosa C.A."/>
            <person name="Scheuner C."/>
            <person name="Sibirny A.A."/>
            <person name="Slot J.C."/>
            <person name="Stielow J.B."/>
            <person name="Sun H."/>
            <person name="Kurtzman C.P."/>
            <person name="Blackwell M."/>
            <person name="Grigoriev I.V."/>
            <person name="Jeffries T.W."/>
        </authorList>
    </citation>
    <scope>NUCLEOTIDE SEQUENCE [LARGE SCALE GENOMIC DNA]</scope>
    <source>
        <strain evidence="3">NRRL Y-1626</strain>
    </source>
</reference>
<evidence type="ECO:0000313" key="2">
    <source>
        <dbReference type="EMBL" id="OBA14058.1"/>
    </source>
</evidence>
<dbReference type="Pfam" id="PF11055">
    <property type="entry name" value="Gsf2"/>
    <property type="match status" value="1"/>
</dbReference>
<accession>A0A1B7SC45</accession>
<organism evidence="2 3">
    <name type="scientific">Hanseniaspora valbyensis NRRL Y-1626</name>
    <dbReference type="NCBI Taxonomy" id="766949"/>
    <lineage>
        <taxon>Eukaryota</taxon>
        <taxon>Fungi</taxon>
        <taxon>Dikarya</taxon>
        <taxon>Ascomycota</taxon>
        <taxon>Saccharomycotina</taxon>
        <taxon>Saccharomycetes</taxon>
        <taxon>Saccharomycodales</taxon>
        <taxon>Saccharomycodaceae</taxon>
        <taxon>Hanseniaspora</taxon>
    </lineage>
</organism>
<dbReference type="OrthoDB" id="4076669at2759"/>
<keyword evidence="1" id="KW-0472">Membrane</keyword>
<keyword evidence="1" id="KW-0812">Transmembrane</keyword>
<name>A0A1B7SC45_9ASCO</name>